<accession>C8XGV1</accession>
<dbReference type="InParanoid" id="C8XGV1"/>
<dbReference type="InterPro" id="IPR036388">
    <property type="entry name" value="WH-like_DNA-bd_sf"/>
</dbReference>
<keyword evidence="3 5" id="KW-0238">DNA-binding</keyword>
<dbReference type="Pfam" id="PF00486">
    <property type="entry name" value="Trans_reg_C"/>
    <property type="match status" value="1"/>
</dbReference>
<protein>
    <submittedName>
        <fullName evidence="8">Transcriptional regulator, SARP family</fullName>
    </submittedName>
</protein>
<dbReference type="PANTHER" id="PTHR35807:SF1">
    <property type="entry name" value="TRANSCRIPTIONAL REGULATOR REDD"/>
    <property type="match status" value="1"/>
</dbReference>
<dbReference type="eggNOG" id="COG3629">
    <property type="taxonomic scope" value="Bacteria"/>
</dbReference>
<evidence type="ECO:0000259" key="7">
    <source>
        <dbReference type="PROSITE" id="PS51755"/>
    </source>
</evidence>
<keyword evidence="2" id="KW-0805">Transcription regulation</keyword>
<dbReference type="GO" id="GO:0043531">
    <property type="term" value="F:ADP binding"/>
    <property type="evidence" value="ECO:0007669"/>
    <property type="project" value="InterPro"/>
</dbReference>
<dbReference type="SUPFAM" id="SSF48452">
    <property type="entry name" value="TPR-like"/>
    <property type="match status" value="1"/>
</dbReference>
<dbReference type="InterPro" id="IPR005158">
    <property type="entry name" value="BTAD"/>
</dbReference>
<dbReference type="SUPFAM" id="SSF46894">
    <property type="entry name" value="C-terminal effector domain of the bipartite response regulators"/>
    <property type="match status" value="1"/>
</dbReference>
<dbReference type="Gene3D" id="1.25.40.10">
    <property type="entry name" value="Tetratricopeptide repeat domain"/>
    <property type="match status" value="1"/>
</dbReference>
<sequence>MTGTRSELFAIIGNDLESGRSGSGLEPTRRDDSNPRSVLQFRILGPVQVFCHGSEVQLGGSKQRTVLATLLLARGRVVTDAALSTVLWGEDPPRTSSAQIYTYVSRLRRSLGEQVELVRSGQGYALRAPHAWFDLDEYLSLTRLGRATLEQGRPDVATLHLAAALALWRGAALGSGTEFLAETEVAALEESRLSTQELWVEAELSLGRCRGLIAELTSLVAAHPLRERFRAQLMTALWRSHRRADALRTFFEGRELLADELGVDPSPLLTELYEEIVAEPADGPTVPGASADGPTGPVGPRAPAPAPAPAMLPPDLADFTGRRTEAARLSSWLGFQHPATPPRPHTPAPCAVACDGRPRMALISGPPGVGRSSLAIHVAQLGRQLYPDGQLFVDLGGPGRPRVDVRDVLAWFLRALGATADQIPGDTQERAQVYRSMLARRRVLVVLDNAVSDEQVHLLLPAGAGCGVLITSTEPLAAVPLNRQIDLGPFGMDEALAFLGRAGGQDRVRVERPAAVELVNSCGRFPLALRILSLQLSRKPHWSLRQMVTHLHADATRLDRLQAGALHIRPALDRLFDAIEEGRLTQIRLLADLPTPTFTADTVGRFLGMPESLAEHVLEQLLDRRLLEVIGLDAGRRPLYTFPPLTRLAARELRRGAGTRPVVEGA</sequence>
<feature type="region of interest" description="Disordered" evidence="6">
    <location>
        <begin position="281"/>
        <end position="310"/>
    </location>
</feature>
<dbReference type="InterPro" id="IPR011990">
    <property type="entry name" value="TPR-like_helical_dom_sf"/>
</dbReference>
<gene>
    <name evidence="8" type="ordered locus">Namu_3887</name>
</gene>
<dbReference type="CDD" id="cd15831">
    <property type="entry name" value="BTAD"/>
    <property type="match status" value="1"/>
</dbReference>
<dbReference type="SMART" id="SM00862">
    <property type="entry name" value="Trans_reg_C"/>
    <property type="match status" value="1"/>
</dbReference>
<evidence type="ECO:0000256" key="2">
    <source>
        <dbReference type="ARBA" id="ARBA00023015"/>
    </source>
</evidence>
<evidence type="ECO:0000256" key="3">
    <source>
        <dbReference type="ARBA" id="ARBA00023125"/>
    </source>
</evidence>
<feature type="compositionally biased region" description="Pro residues" evidence="6">
    <location>
        <begin position="300"/>
        <end position="310"/>
    </location>
</feature>
<dbReference type="AlphaFoldDB" id="C8XGV1"/>
<keyword evidence="9" id="KW-1185">Reference proteome</keyword>
<dbReference type="Proteomes" id="UP000002218">
    <property type="component" value="Chromosome"/>
</dbReference>
<dbReference type="Pfam" id="PF03704">
    <property type="entry name" value="BTAD"/>
    <property type="match status" value="1"/>
</dbReference>
<dbReference type="PRINTS" id="PR00364">
    <property type="entry name" value="DISEASERSIST"/>
</dbReference>
<proteinExistence type="inferred from homology"/>
<dbReference type="InterPro" id="IPR001867">
    <property type="entry name" value="OmpR/PhoB-type_DNA-bd"/>
</dbReference>
<keyword evidence="4" id="KW-0804">Transcription</keyword>
<reference evidence="9" key="1">
    <citation type="submission" date="2009-09" db="EMBL/GenBank/DDBJ databases">
        <title>The complete genome of Nakamurella multipartita DSM 44233.</title>
        <authorList>
            <consortium name="US DOE Joint Genome Institute (JGI-PGF)"/>
            <person name="Lucas S."/>
            <person name="Copeland A."/>
            <person name="Lapidus A."/>
            <person name="Glavina del Rio T."/>
            <person name="Dalin E."/>
            <person name="Tice H."/>
            <person name="Bruce D."/>
            <person name="Goodwin L."/>
            <person name="Pitluck S."/>
            <person name="Kyrpides N."/>
            <person name="Mavromatis K."/>
            <person name="Ivanova N."/>
            <person name="Ovchinnikova G."/>
            <person name="Sims D."/>
            <person name="Meincke L."/>
            <person name="Brettin T."/>
            <person name="Detter J.C."/>
            <person name="Han C."/>
            <person name="Larimer F."/>
            <person name="Land M."/>
            <person name="Hauser L."/>
            <person name="Markowitz V."/>
            <person name="Cheng J.-F."/>
            <person name="Hugenholtz P."/>
            <person name="Woyke T."/>
            <person name="Wu D."/>
            <person name="Klenk H.-P."/>
            <person name="Eisen J.A."/>
        </authorList>
    </citation>
    <scope>NUCLEOTIDE SEQUENCE [LARGE SCALE GENOMIC DNA]</scope>
    <source>
        <strain evidence="9">ATCC 700099 / DSM 44233 / CIP 104796 / JCM 9543 / NBRC 105858 / Y-104</strain>
    </source>
</reference>
<feature type="domain" description="OmpR/PhoB-type" evidence="7">
    <location>
        <begin position="33"/>
        <end position="128"/>
    </location>
</feature>
<dbReference type="SMART" id="SM01043">
    <property type="entry name" value="BTAD"/>
    <property type="match status" value="1"/>
</dbReference>
<evidence type="ECO:0000256" key="6">
    <source>
        <dbReference type="SAM" id="MobiDB-lite"/>
    </source>
</evidence>
<feature type="DNA-binding region" description="OmpR/PhoB-type" evidence="5">
    <location>
        <begin position="33"/>
        <end position="128"/>
    </location>
</feature>
<reference evidence="8 9" key="2">
    <citation type="journal article" date="2010" name="Stand. Genomic Sci.">
        <title>Complete genome sequence of Nakamurella multipartita type strain (Y-104).</title>
        <authorList>
            <person name="Tice H."/>
            <person name="Mayilraj S."/>
            <person name="Sims D."/>
            <person name="Lapidus A."/>
            <person name="Nolan M."/>
            <person name="Lucas S."/>
            <person name="Glavina Del Rio T."/>
            <person name="Copeland A."/>
            <person name="Cheng J.F."/>
            <person name="Meincke L."/>
            <person name="Bruce D."/>
            <person name="Goodwin L."/>
            <person name="Pitluck S."/>
            <person name="Ivanova N."/>
            <person name="Mavromatis K."/>
            <person name="Ovchinnikova G."/>
            <person name="Pati A."/>
            <person name="Chen A."/>
            <person name="Palaniappan K."/>
            <person name="Land M."/>
            <person name="Hauser L."/>
            <person name="Chang Y.J."/>
            <person name="Jeffries C.D."/>
            <person name="Detter J.C."/>
            <person name="Brettin T."/>
            <person name="Rohde M."/>
            <person name="Goker M."/>
            <person name="Bristow J."/>
            <person name="Eisen J.A."/>
            <person name="Markowitz V."/>
            <person name="Hugenholtz P."/>
            <person name="Kyrpides N.C."/>
            <person name="Klenk H.P."/>
            <person name="Chen F."/>
        </authorList>
    </citation>
    <scope>NUCLEOTIDE SEQUENCE [LARGE SCALE GENOMIC DNA]</scope>
    <source>
        <strain evidence="9">ATCC 700099 / DSM 44233 / CIP 104796 / JCM 9543 / NBRC 105858 / Y-104</strain>
    </source>
</reference>
<dbReference type="SUPFAM" id="SSF52540">
    <property type="entry name" value="P-loop containing nucleoside triphosphate hydrolases"/>
    <property type="match status" value="1"/>
</dbReference>
<dbReference type="InterPro" id="IPR027417">
    <property type="entry name" value="P-loop_NTPase"/>
</dbReference>
<dbReference type="GO" id="GO:0006355">
    <property type="term" value="P:regulation of DNA-templated transcription"/>
    <property type="evidence" value="ECO:0007669"/>
    <property type="project" value="InterPro"/>
</dbReference>
<dbReference type="HOGENOM" id="CLU_004665_6_0_11"/>
<dbReference type="PANTHER" id="PTHR35807">
    <property type="entry name" value="TRANSCRIPTIONAL REGULATOR REDD-RELATED"/>
    <property type="match status" value="1"/>
</dbReference>
<dbReference type="InterPro" id="IPR051677">
    <property type="entry name" value="AfsR-DnrI-RedD_regulator"/>
</dbReference>
<evidence type="ECO:0000313" key="9">
    <source>
        <dbReference type="Proteomes" id="UP000002218"/>
    </source>
</evidence>
<evidence type="ECO:0000256" key="4">
    <source>
        <dbReference type="ARBA" id="ARBA00023163"/>
    </source>
</evidence>
<dbReference type="Gene3D" id="3.40.50.300">
    <property type="entry name" value="P-loop containing nucleotide triphosphate hydrolases"/>
    <property type="match status" value="1"/>
</dbReference>
<comment type="similarity">
    <text evidence="1">Belongs to the AfsR/DnrI/RedD regulatory family.</text>
</comment>
<dbReference type="eggNOG" id="COG3903">
    <property type="taxonomic scope" value="Bacteria"/>
</dbReference>
<organism evidence="8 9">
    <name type="scientific">Nakamurella multipartita (strain ATCC 700099 / DSM 44233 / CIP 104796 / JCM 9543 / NBRC 105858 / Y-104)</name>
    <name type="common">Microsphaera multipartita</name>
    <dbReference type="NCBI Taxonomy" id="479431"/>
    <lineage>
        <taxon>Bacteria</taxon>
        <taxon>Bacillati</taxon>
        <taxon>Actinomycetota</taxon>
        <taxon>Actinomycetes</taxon>
        <taxon>Nakamurellales</taxon>
        <taxon>Nakamurellaceae</taxon>
        <taxon>Nakamurella</taxon>
    </lineage>
</organism>
<name>C8XGV1_NAKMY</name>
<evidence type="ECO:0000256" key="1">
    <source>
        <dbReference type="ARBA" id="ARBA00005820"/>
    </source>
</evidence>
<dbReference type="Gene3D" id="1.10.10.10">
    <property type="entry name" value="Winged helix-like DNA-binding domain superfamily/Winged helix DNA-binding domain"/>
    <property type="match status" value="1"/>
</dbReference>
<dbReference type="GO" id="GO:0000160">
    <property type="term" value="P:phosphorelay signal transduction system"/>
    <property type="evidence" value="ECO:0007669"/>
    <property type="project" value="InterPro"/>
</dbReference>
<dbReference type="EMBL" id="CP001737">
    <property type="protein sequence ID" value="ACV80182.1"/>
    <property type="molecule type" value="Genomic_DNA"/>
</dbReference>
<dbReference type="GO" id="GO:0003677">
    <property type="term" value="F:DNA binding"/>
    <property type="evidence" value="ECO:0007669"/>
    <property type="project" value="UniProtKB-UniRule"/>
</dbReference>
<dbReference type="RefSeq" id="WP_015749009.1">
    <property type="nucleotide sequence ID" value="NC_013235.1"/>
</dbReference>
<dbReference type="PROSITE" id="PS51755">
    <property type="entry name" value="OMPR_PHOB"/>
    <property type="match status" value="1"/>
</dbReference>
<evidence type="ECO:0000313" key="8">
    <source>
        <dbReference type="EMBL" id="ACV80182.1"/>
    </source>
</evidence>
<dbReference type="STRING" id="479431.Namu_3887"/>
<dbReference type="KEGG" id="nml:Namu_3887"/>
<evidence type="ECO:0000256" key="5">
    <source>
        <dbReference type="PROSITE-ProRule" id="PRU01091"/>
    </source>
</evidence>
<dbReference type="InterPro" id="IPR016032">
    <property type="entry name" value="Sig_transdc_resp-reg_C-effctor"/>
</dbReference>